<dbReference type="EMBL" id="JAAXLA010000019">
    <property type="protein sequence ID" value="NMH98191.1"/>
    <property type="molecule type" value="Genomic_DNA"/>
</dbReference>
<evidence type="ECO:0000313" key="2">
    <source>
        <dbReference type="Proteomes" id="UP000820669"/>
    </source>
</evidence>
<gene>
    <name evidence="1" type="ORF">HF526_12830</name>
</gene>
<dbReference type="PANTHER" id="PTHR36221">
    <property type="entry name" value="DUF742 DOMAIN-CONTAINING PROTEIN"/>
    <property type="match status" value="1"/>
</dbReference>
<protein>
    <submittedName>
        <fullName evidence="1">DUF742 domain-containing protein</fullName>
    </submittedName>
</protein>
<proteinExistence type="predicted"/>
<accession>A0ABX1SCW7</accession>
<comment type="caution">
    <text evidence="1">The sequence shown here is derived from an EMBL/GenBank/DDBJ whole genome shotgun (WGS) entry which is preliminary data.</text>
</comment>
<sequence length="133" mass="14472">MTPADDEQELGLIGAVFEDPFEEENRSAFVRPYVFTKGRTRSRYELGIETLVSTVPAALHRPDLEEHRGVLELCLQPRSVAEVAALSRVPLGVGRVIVGDLAVADALVVHRTTGAAGPDLALMERVLSGLRRL</sequence>
<dbReference type="RefSeq" id="WP_169381627.1">
    <property type="nucleotide sequence ID" value="NZ_JAAXLA010000019.1"/>
</dbReference>
<dbReference type="Proteomes" id="UP000820669">
    <property type="component" value="Unassembled WGS sequence"/>
</dbReference>
<evidence type="ECO:0000313" key="1">
    <source>
        <dbReference type="EMBL" id="NMH98191.1"/>
    </source>
</evidence>
<dbReference type="InterPro" id="IPR007995">
    <property type="entry name" value="DUF742"/>
</dbReference>
<reference evidence="1 2" key="1">
    <citation type="submission" date="2020-04" db="EMBL/GenBank/DDBJ databases">
        <authorList>
            <person name="Klaysubun C."/>
            <person name="Duangmal K."/>
            <person name="Lipun K."/>
        </authorList>
    </citation>
    <scope>NUCLEOTIDE SEQUENCE [LARGE SCALE GENOMIC DNA]</scope>
    <source>
        <strain evidence="1 2">K10HN5</strain>
    </source>
</reference>
<keyword evidence="2" id="KW-1185">Reference proteome</keyword>
<organism evidence="1 2">
    <name type="scientific">Pseudonocardia acidicola</name>
    <dbReference type="NCBI Taxonomy" id="2724939"/>
    <lineage>
        <taxon>Bacteria</taxon>
        <taxon>Bacillati</taxon>
        <taxon>Actinomycetota</taxon>
        <taxon>Actinomycetes</taxon>
        <taxon>Pseudonocardiales</taxon>
        <taxon>Pseudonocardiaceae</taxon>
        <taxon>Pseudonocardia</taxon>
    </lineage>
</organism>
<dbReference type="PANTHER" id="PTHR36221:SF1">
    <property type="entry name" value="DUF742 DOMAIN-CONTAINING PROTEIN"/>
    <property type="match status" value="1"/>
</dbReference>
<dbReference type="Pfam" id="PF05331">
    <property type="entry name" value="DUF742"/>
    <property type="match status" value="1"/>
</dbReference>
<name>A0ABX1SCW7_9PSEU</name>